<evidence type="ECO:0000313" key="3">
    <source>
        <dbReference type="Proteomes" id="UP000283210"/>
    </source>
</evidence>
<organism evidence="2 3">
    <name type="scientific">Oryzias javanicus</name>
    <name type="common">Javanese ricefish</name>
    <name type="synonym">Aplocheilus javanicus</name>
    <dbReference type="NCBI Taxonomy" id="123683"/>
    <lineage>
        <taxon>Eukaryota</taxon>
        <taxon>Metazoa</taxon>
        <taxon>Chordata</taxon>
        <taxon>Craniata</taxon>
        <taxon>Vertebrata</taxon>
        <taxon>Euteleostomi</taxon>
        <taxon>Actinopterygii</taxon>
        <taxon>Neopterygii</taxon>
        <taxon>Teleostei</taxon>
        <taxon>Neoteleostei</taxon>
        <taxon>Acanthomorphata</taxon>
        <taxon>Ovalentaria</taxon>
        <taxon>Atherinomorphae</taxon>
        <taxon>Beloniformes</taxon>
        <taxon>Adrianichthyidae</taxon>
        <taxon>Oryziinae</taxon>
        <taxon>Oryzias</taxon>
    </lineage>
</organism>
<name>A0A437CPW4_ORYJA</name>
<dbReference type="AlphaFoldDB" id="A0A437CPW4"/>
<feature type="region of interest" description="Disordered" evidence="1">
    <location>
        <begin position="1"/>
        <end position="70"/>
    </location>
</feature>
<keyword evidence="3" id="KW-1185">Reference proteome</keyword>
<protein>
    <submittedName>
        <fullName evidence="2">Uncharacterized protein</fullName>
    </submittedName>
</protein>
<reference evidence="2 3" key="2">
    <citation type="submission" date="2019-01" db="EMBL/GenBank/DDBJ databases">
        <title>A chromosome length genome reference of the Java medaka (oryzias javanicus).</title>
        <authorList>
            <person name="Herpin A."/>
            <person name="Takehana Y."/>
            <person name="Naruse K."/>
            <person name="Ansai S."/>
            <person name="Kawaguchi M."/>
        </authorList>
    </citation>
    <scope>NUCLEOTIDE SEQUENCE [LARGE SCALE GENOMIC DNA]</scope>
    <source>
        <strain evidence="2">RS831</strain>
        <tissue evidence="2">Whole body</tissue>
    </source>
</reference>
<gene>
    <name evidence="2" type="ORF">OJAV_G00130020</name>
</gene>
<sequence length="103" mass="11078">MSQDAQPAAHSSQQQPPSQITEVEEKQKDVTPPILEPEPPITDEPISVELLTSGRPKDPAGSAPADTGFNSQERLVSGHCFSAVSLKDELAVFTHIAEFRNDG</sequence>
<dbReference type="EMBL" id="CM012449">
    <property type="protein sequence ID" value="RVE64866.1"/>
    <property type="molecule type" value="Genomic_DNA"/>
</dbReference>
<feature type="compositionally biased region" description="Low complexity" evidence="1">
    <location>
        <begin position="1"/>
        <end position="19"/>
    </location>
</feature>
<evidence type="ECO:0000313" key="2">
    <source>
        <dbReference type="EMBL" id="RVE64866.1"/>
    </source>
</evidence>
<proteinExistence type="predicted"/>
<dbReference type="Proteomes" id="UP000283210">
    <property type="component" value="Chromosome 13"/>
</dbReference>
<reference evidence="2 3" key="1">
    <citation type="submission" date="2018-11" db="EMBL/GenBank/DDBJ databases">
        <authorList>
            <person name="Lopez-Roques C."/>
            <person name="Donnadieu C."/>
            <person name="Bouchez O."/>
            <person name="Klopp C."/>
            <person name="Cabau C."/>
            <person name="Zahm M."/>
        </authorList>
    </citation>
    <scope>NUCLEOTIDE SEQUENCE [LARGE SCALE GENOMIC DNA]</scope>
    <source>
        <strain evidence="2">RS831</strain>
        <tissue evidence="2">Whole body</tissue>
    </source>
</reference>
<evidence type="ECO:0000256" key="1">
    <source>
        <dbReference type="SAM" id="MobiDB-lite"/>
    </source>
</evidence>
<accession>A0A437CPW4</accession>